<dbReference type="AlphaFoldDB" id="A0AAE0U6E5"/>
<dbReference type="EMBL" id="JAUTDP010000012">
    <property type="protein sequence ID" value="KAK3392109.1"/>
    <property type="molecule type" value="Genomic_DNA"/>
</dbReference>
<keyword evidence="2" id="KW-1185">Reference proteome</keyword>
<organism evidence="1 2">
    <name type="scientific">Sordaria brevicollis</name>
    <dbReference type="NCBI Taxonomy" id="83679"/>
    <lineage>
        <taxon>Eukaryota</taxon>
        <taxon>Fungi</taxon>
        <taxon>Dikarya</taxon>
        <taxon>Ascomycota</taxon>
        <taxon>Pezizomycotina</taxon>
        <taxon>Sordariomycetes</taxon>
        <taxon>Sordariomycetidae</taxon>
        <taxon>Sordariales</taxon>
        <taxon>Sordariaceae</taxon>
        <taxon>Sordaria</taxon>
    </lineage>
</organism>
<evidence type="ECO:0000313" key="1">
    <source>
        <dbReference type="EMBL" id="KAK3392109.1"/>
    </source>
</evidence>
<sequence length="91" mass="10999">IDFINGFSVFRNSYRILIGFYFTFANLSIEKRLQLRSIFLFILKPYSLRFDNIIKALKIIIKFNENIIIFIFSKGEVLLYIFPIYYIRDIL</sequence>
<evidence type="ECO:0000313" key="2">
    <source>
        <dbReference type="Proteomes" id="UP001281003"/>
    </source>
</evidence>
<feature type="non-terminal residue" evidence="1">
    <location>
        <position position="1"/>
    </location>
</feature>
<reference evidence="1" key="1">
    <citation type="journal article" date="2023" name="Mol. Phylogenet. Evol.">
        <title>Genome-scale phylogeny and comparative genomics of the fungal order Sordariales.</title>
        <authorList>
            <person name="Hensen N."/>
            <person name="Bonometti L."/>
            <person name="Westerberg I."/>
            <person name="Brannstrom I.O."/>
            <person name="Guillou S."/>
            <person name="Cros-Aarteil S."/>
            <person name="Calhoun S."/>
            <person name="Haridas S."/>
            <person name="Kuo A."/>
            <person name="Mondo S."/>
            <person name="Pangilinan J."/>
            <person name="Riley R."/>
            <person name="LaButti K."/>
            <person name="Andreopoulos B."/>
            <person name="Lipzen A."/>
            <person name="Chen C."/>
            <person name="Yan M."/>
            <person name="Daum C."/>
            <person name="Ng V."/>
            <person name="Clum A."/>
            <person name="Steindorff A."/>
            <person name="Ohm R.A."/>
            <person name="Martin F."/>
            <person name="Silar P."/>
            <person name="Natvig D.O."/>
            <person name="Lalanne C."/>
            <person name="Gautier V."/>
            <person name="Ament-Velasquez S.L."/>
            <person name="Kruys A."/>
            <person name="Hutchinson M.I."/>
            <person name="Powell A.J."/>
            <person name="Barry K."/>
            <person name="Miller A.N."/>
            <person name="Grigoriev I.V."/>
            <person name="Debuchy R."/>
            <person name="Gladieux P."/>
            <person name="Hiltunen Thoren M."/>
            <person name="Johannesson H."/>
        </authorList>
    </citation>
    <scope>NUCLEOTIDE SEQUENCE</scope>
    <source>
        <strain evidence="1">FGSC 1904</strain>
    </source>
</reference>
<proteinExistence type="predicted"/>
<gene>
    <name evidence="1" type="ORF">B0T20DRAFT_362160</name>
</gene>
<protein>
    <submittedName>
        <fullName evidence="1">Uncharacterized protein</fullName>
    </submittedName>
</protein>
<reference evidence="1" key="2">
    <citation type="submission" date="2023-07" db="EMBL/GenBank/DDBJ databases">
        <authorList>
            <consortium name="Lawrence Berkeley National Laboratory"/>
            <person name="Haridas S."/>
            <person name="Hensen N."/>
            <person name="Bonometti L."/>
            <person name="Westerberg I."/>
            <person name="Brannstrom I.O."/>
            <person name="Guillou S."/>
            <person name="Cros-Aarteil S."/>
            <person name="Calhoun S."/>
            <person name="Kuo A."/>
            <person name="Mondo S."/>
            <person name="Pangilinan J."/>
            <person name="Riley R."/>
            <person name="LaButti K."/>
            <person name="Andreopoulos B."/>
            <person name="Lipzen A."/>
            <person name="Chen C."/>
            <person name="Yanf M."/>
            <person name="Daum C."/>
            <person name="Ng V."/>
            <person name="Clum A."/>
            <person name="Steindorff A."/>
            <person name="Ohm R."/>
            <person name="Martin F."/>
            <person name="Silar P."/>
            <person name="Natvig D."/>
            <person name="Lalanne C."/>
            <person name="Gautier V."/>
            <person name="Ament-velasquez S.L."/>
            <person name="Kruys A."/>
            <person name="Hutchinson M.I."/>
            <person name="Powell A.J."/>
            <person name="Barry K."/>
            <person name="Miller A.N."/>
            <person name="Grigoriev I.V."/>
            <person name="Debuchy R."/>
            <person name="Gladieux P."/>
            <person name="Thoren M.H."/>
            <person name="Johannesson H."/>
        </authorList>
    </citation>
    <scope>NUCLEOTIDE SEQUENCE</scope>
    <source>
        <strain evidence="1">FGSC 1904</strain>
    </source>
</reference>
<accession>A0AAE0U6E5</accession>
<name>A0AAE0U6E5_SORBR</name>
<dbReference type="Proteomes" id="UP001281003">
    <property type="component" value="Unassembled WGS sequence"/>
</dbReference>
<comment type="caution">
    <text evidence="1">The sequence shown here is derived from an EMBL/GenBank/DDBJ whole genome shotgun (WGS) entry which is preliminary data.</text>
</comment>